<feature type="repeat" description="PPR" evidence="2">
    <location>
        <begin position="225"/>
        <end position="259"/>
    </location>
</feature>
<dbReference type="FunFam" id="1.25.40.10:FF:000804">
    <property type="entry name" value="Pentatricopeptide repeat-containing protein, chloroplastic"/>
    <property type="match status" value="1"/>
</dbReference>
<dbReference type="InterPro" id="IPR011990">
    <property type="entry name" value="TPR-like_helical_dom_sf"/>
</dbReference>
<evidence type="ECO:0000256" key="1">
    <source>
        <dbReference type="ARBA" id="ARBA00022737"/>
    </source>
</evidence>
<evidence type="ECO:0000313" key="3">
    <source>
        <dbReference type="EMBL" id="GKU95695.1"/>
    </source>
</evidence>
<name>A0AAV5IEL1_9ROSI</name>
<comment type="caution">
    <text evidence="3">The sequence shown here is derived from an EMBL/GenBank/DDBJ whole genome shotgun (WGS) entry which is preliminary data.</text>
</comment>
<dbReference type="PROSITE" id="PS51375">
    <property type="entry name" value="PPR"/>
    <property type="match status" value="3"/>
</dbReference>
<dbReference type="AlphaFoldDB" id="A0AAV5IEL1"/>
<evidence type="ECO:0000256" key="2">
    <source>
        <dbReference type="PROSITE-ProRule" id="PRU00708"/>
    </source>
</evidence>
<dbReference type="EMBL" id="BPVZ01000009">
    <property type="protein sequence ID" value="GKU95695.1"/>
    <property type="molecule type" value="Genomic_DNA"/>
</dbReference>
<dbReference type="Pfam" id="PF01535">
    <property type="entry name" value="PPR"/>
    <property type="match status" value="4"/>
</dbReference>
<protein>
    <recommendedName>
        <fullName evidence="5">Chlororespiratory reduction 4</fullName>
    </recommendedName>
</protein>
<evidence type="ECO:0000313" key="4">
    <source>
        <dbReference type="Proteomes" id="UP001054252"/>
    </source>
</evidence>
<dbReference type="Gene3D" id="1.25.40.10">
    <property type="entry name" value="Tetratricopeptide repeat domain"/>
    <property type="match status" value="4"/>
</dbReference>
<dbReference type="FunFam" id="1.25.40.10:FF:000125">
    <property type="entry name" value="Pentatricopeptide repeat-containing protein"/>
    <property type="match status" value="1"/>
</dbReference>
<sequence>MAAKLRVPRPTSTRLSSLSLDKSLKSLKNLSKPPPKLWPGDPQPQTAAFEYQELPVLDLNHPILCTLESCTSFREFNQIQSRLIVSGLFEHSLVASRVIKKLCTSLNSVSRAVFMFDCIKEPDAFICNTVLKGLLNLNDPAGALSFYYEKMVARLVEQNHFTFPLLGKVCAEIGSLREGEKVHARVLKLGFQSDLFIKNSLIHMYPVCGDMGAARQVFDSGFVLDLVSWNSIIDGYVKNGEIGIARELFDEMTERDIYSWNSMLAGYVGIGDMEAAWELFDRMPSRDVVSWNCMVDGYARTGNASMAQECFDLMPKRNVVSWNTMLALYARCKNYASCLTLFDMMIAGGEVRPNNASLVSVLTACANLGRLDRGQWIHSYIKGSRIECDMLLSTALLTMYGKCGAMDLARNVFNEMPEKNVVSWNSMIMGYGTHGYGEKALELFLDMAKGGPMPNDATFVCVLSACSRDGKVLEGWWCFNLMCQVYKIEPKVEHCGCMFDLLGQVGLVKHLDELKKTMHEEGPIIWRALLSACKAHSLLELGEVVAKWLMELEPIDIAPYVLLSYVYAMEERWDDLENVRKMVKERGLLRTLWPIHSHSGESGSKFFLENTSASRRTVMYSMLKEMDVKLKTSSIDFVEVSEL</sequence>
<dbReference type="GO" id="GO:0003723">
    <property type="term" value="F:RNA binding"/>
    <property type="evidence" value="ECO:0007669"/>
    <property type="project" value="InterPro"/>
</dbReference>
<feature type="repeat" description="PPR" evidence="2">
    <location>
        <begin position="287"/>
        <end position="321"/>
    </location>
</feature>
<keyword evidence="1" id="KW-0677">Repeat</keyword>
<dbReference type="PANTHER" id="PTHR47926">
    <property type="entry name" value="PENTATRICOPEPTIDE REPEAT-CONTAINING PROTEIN"/>
    <property type="match status" value="1"/>
</dbReference>
<dbReference type="Proteomes" id="UP001054252">
    <property type="component" value="Unassembled WGS sequence"/>
</dbReference>
<dbReference type="Pfam" id="PF13041">
    <property type="entry name" value="PPR_2"/>
    <property type="match status" value="1"/>
</dbReference>
<dbReference type="FunFam" id="1.25.40.10:FF:000090">
    <property type="entry name" value="Pentatricopeptide repeat-containing protein, chloroplastic"/>
    <property type="match status" value="1"/>
</dbReference>
<dbReference type="NCBIfam" id="TIGR00756">
    <property type="entry name" value="PPR"/>
    <property type="match status" value="5"/>
</dbReference>
<evidence type="ECO:0008006" key="5">
    <source>
        <dbReference type="Google" id="ProtNLM"/>
    </source>
</evidence>
<dbReference type="InterPro" id="IPR046848">
    <property type="entry name" value="E_motif"/>
</dbReference>
<dbReference type="GO" id="GO:0009451">
    <property type="term" value="P:RNA modification"/>
    <property type="evidence" value="ECO:0007669"/>
    <property type="project" value="InterPro"/>
</dbReference>
<gene>
    <name evidence="3" type="ORF">SLEP1_g9024</name>
</gene>
<accession>A0AAV5IEL1</accession>
<dbReference type="Pfam" id="PF20431">
    <property type="entry name" value="E_motif"/>
    <property type="match status" value="1"/>
</dbReference>
<dbReference type="GO" id="GO:0048731">
    <property type="term" value="P:system development"/>
    <property type="evidence" value="ECO:0007669"/>
    <property type="project" value="UniProtKB-ARBA"/>
</dbReference>
<organism evidence="3 4">
    <name type="scientific">Rubroshorea leprosula</name>
    <dbReference type="NCBI Taxonomy" id="152421"/>
    <lineage>
        <taxon>Eukaryota</taxon>
        <taxon>Viridiplantae</taxon>
        <taxon>Streptophyta</taxon>
        <taxon>Embryophyta</taxon>
        <taxon>Tracheophyta</taxon>
        <taxon>Spermatophyta</taxon>
        <taxon>Magnoliopsida</taxon>
        <taxon>eudicotyledons</taxon>
        <taxon>Gunneridae</taxon>
        <taxon>Pentapetalae</taxon>
        <taxon>rosids</taxon>
        <taxon>malvids</taxon>
        <taxon>Malvales</taxon>
        <taxon>Dipterocarpaceae</taxon>
        <taxon>Rubroshorea</taxon>
    </lineage>
</organism>
<dbReference type="FunFam" id="1.25.40.10:FF:000470">
    <property type="entry name" value="Pentatricopeptide repeat-containing protein At5g66520"/>
    <property type="match status" value="1"/>
</dbReference>
<feature type="repeat" description="PPR" evidence="2">
    <location>
        <begin position="420"/>
        <end position="454"/>
    </location>
</feature>
<keyword evidence="4" id="KW-1185">Reference proteome</keyword>
<dbReference type="PANTHER" id="PTHR47926:SF485">
    <property type="entry name" value="REPEAT-LIKE SUPERFAMILY PROTEIN, PUTATIVE-RELATED"/>
    <property type="match status" value="1"/>
</dbReference>
<dbReference type="InterPro" id="IPR002885">
    <property type="entry name" value="PPR_rpt"/>
</dbReference>
<proteinExistence type="predicted"/>
<dbReference type="InterPro" id="IPR046960">
    <property type="entry name" value="PPR_At4g14850-like_plant"/>
</dbReference>
<reference evidence="3 4" key="1">
    <citation type="journal article" date="2021" name="Commun. Biol.">
        <title>The genome of Shorea leprosula (Dipterocarpaceae) highlights the ecological relevance of drought in aseasonal tropical rainforests.</title>
        <authorList>
            <person name="Ng K.K.S."/>
            <person name="Kobayashi M.J."/>
            <person name="Fawcett J.A."/>
            <person name="Hatakeyama M."/>
            <person name="Paape T."/>
            <person name="Ng C.H."/>
            <person name="Ang C.C."/>
            <person name="Tnah L.H."/>
            <person name="Lee C.T."/>
            <person name="Nishiyama T."/>
            <person name="Sese J."/>
            <person name="O'Brien M.J."/>
            <person name="Copetti D."/>
            <person name="Mohd Noor M.I."/>
            <person name="Ong R.C."/>
            <person name="Putra M."/>
            <person name="Sireger I.Z."/>
            <person name="Indrioko S."/>
            <person name="Kosugi Y."/>
            <person name="Izuno A."/>
            <person name="Isagi Y."/>
            <person name="Lee S.L."/>
            <person name="Shimizu K.K."/>
        </authorList>
    </citation>
    <scope>NUCLEOTIDE SEQUENCE [LARGE SCALE GENOMIC DNA]</scope>
    <source>
        <strain evidence="3">214</strain>
    </source>
</reference>